<evidence type="ECO:0000256" key="3">
    <source>
        <dbReference type="ARBA" id="ARBA00022722"/>
    </source>
</evidence>
<dbReference type="InterPro" id="IPR005227">
    <property type="entry name" value="YqgF"/>
</dbReference>
<keyword evidence="6" id="KW-0732">Signal</keyword>
<feature type="signal peptide" evidence="6">
    <location>
        <begin position="1"/>
        <end position="28"/>
    </location>
</feature>
<dbReference type="GO" id="GO:0000967">
    <property type="term" value="P:rRNA 5'-end processing"/>
    <property type="evidence" value="ECO:0007669"/>
    <property type="project" value="TreeGrafter"/>
</dbReference>
<evidence type="ECO:0000256" key="1">
    <source>
        <dbReference type="ARBA" id="ARBA00022490"/>
    </source>
</evidence>
<dbReference type="SUPFAM" id="SSF53098">
    <property type="entry name" value="Ribonuclease H-like"/>
    <property type="match status" value="1"/>
</dbReference>
<dbReference type="Proteomes" id="UP001152797">
    <property type="component" value="Unassembled WGS sequence"/>
</dbReference>
<evidence type="ECO:0000256" key="5">
    <source>
        <dbReference type="SAM" id="MobiDB-lite"/>
    </source>
</evidence>
<feature type="domain" description="YqgF/RNase H-like" evidence="7">
    <location>
        <begin position="129"/>
        <end position="235"/>
    </location>
</feature>
<gene>
    <name evidence="8" type="ORF">C1SCF055_LOCUS23527</name>
</gene>
<dbReference type="InterPro" id="IPR012337">
    <property type="entry name" value="RNaseH-like_sf"/>
</dbReference>
<evidence type="ECO:0000259" key="7">
    <source>
        <dbReference type="SMART" id="SM00732"/>
    </source>
</evidence>
<feature type="compositionally biased region" description="Basic and acidic residues" evidence="5">
    <location>
        <begin position="379"/>
        <end position="394"/>
    </location>
</feature>
<dbReference type="SMART" id="SM00732">
    <property type="entry name" value="YqgFc"/>
    <property type="match status" value="1"/>
</dbReference>
<evidence type="ECO:0000313" key="8">
    <source>
        <dbReference type="EMBL" id="CAI3997112.1"/>
    </source>
</evidence>
<dbReference type="EMBL" id="CAMXCT030002291">
    <property type="protein sequence ID" value="CAL4784424.1"/>
    <property type="molecule type" value="Genomic_DNA"/>
</dbReference>
<reference evidence="8" key="1">
    <citation type="submission" date="2022-10" db="EMBL/GenBank/DDBJ databases">
        <authorList>
            <person name="Chen Y."/>
            <person name="Dougan E. K."/>
            <person name="Chan C."/>
            <person name="Rhodes N."/>
            <person name="Thang M."/>
        </authorList>
    </citation>
    <scope>NUCLEOTIDE SEQUENCE</scope>
</reference>
<keyword evidence="11" id="KW-1185">Reference proteome</keyword>
<dbReference type="CDD" id="cd16964">
    <property type="entry name" value="YqgF"/>
    <property type="match status" value="1"/>
</dbReference>
<name>A0A9P1CRC2_9DINO</name>
<dbReference type="Pfam" id="PF03652">
    <property type="entry name" value="RuvX"/>
    <property type="match status" value="1"/>
</dbReference>
<organism evidence="8">
    <name type="scientific">Cladocopium goreaui</name>
    <dbReference type="NCBI Taxonomy" id="2562237"/>
    <lineage>
        <taxon>Eukaryota</taxon>
        <taxon>Sar</taxon>
        <taxon>Alveolata</taxon>
        <taxon>Dinophyceae</taxon>
        <taxon>Suessiales</taxon>
        <taxon>Symbiodiniaceae</taxon>
        <taxon>Cladocopium</taxon>
    </lineage>
</organism>
<keyword evidence="2" id="KW-0690">Ribosome biogenesis</keyword>
<dbReference type="GO" id="GO:0004518">
    <property type="term" value="F:nuclease activity"/>
    <property type="evidence" value="ECO:0007669"/>
    <property type="project" value="UniProtKB-KW"/>
</dbReference>
<keyword evidence="3" id="KW-0540">Nuclease</keyword>
<dbReference type="Gene3D" id="3.30.420.140">
    <property type="entry name" value="YqgF/RNase H-like domain"/>
    <property type="match status" value="1"/>
</dbReference>
<sequence>MSSSGRSRAWRIVAVSVALSAAPSTTWVSGWFFDASSRGRPGCTFRCAEDLKGESGRTKVTAENFETPGWKGLSILEGLKGQRIPKGFETWSDYTRYALEGIKVNGPLGPTADQAKNKEYRPMSLVDRKRSMGVDFGPSFVGLALSLGGVNTMPMGTLRTGQDWKDLAIQIARIASTQRVKDIVVGQPLSRDGTEGKIGKLVRYFVQVLADACLLMLGNEVTVFMWDERFSTTYAAMRLGNRPRFDGEAFKRWITVRQGLNWSAKALLDSEAARAILEHWLSKDDRSEIINKELSERVAPSREACMRYLKYRKVKAMLPQPTMDSQPEEPAGPGREAWEWYDRHPDSYEVDEEQHQSATTAFNDYMKGLDGFGEKERELEKMAEQRRQRNAENRRIRKKRRKSENAAREALQDKMEEVQEDYRKNLPKACGIGYDVKVPFNEFTKLMVRRIVHSPMILIPEHPDFPAIQHAIHQDTGPRVN</sequence>
<dbReference type="InterPro" id="IPR037027">
    <property type="entry name" value="YqgF/RNaseH-like_dom_sf"/>
</dbReference>
<accession>A0A9P1CRC2</accession>
<keyword evidence="4" id="KW-0378">Hydrolase</keyword>
<dbReference type="HAMAP" id="MF_00651">
    <property type="entry name" value="Nuclease_YqgF"/>
    <property type="match status" value="1"/>
</dbReference>
<protein>
    <submittedName>
        <fullName evidence="10">Pre-16S rRNA nuclease</fullName>
    </submittedName>
</protein>
<evidence type="ECO:0000256" key="4">
    <source>
        <dbReference type="ARBA" id="ARBA00022801"/>
    </source>
</evidence>
<dbReference type="PANTHER" id="PTHR33317">
    <property type="entry name" value="POLYNUCLEOTIDYL TRANSFERASE, RIBONUCLEASE H-LIKE SUPERFAMILY PROTEIN"/>
    <property type="match status" value="1"/>
</dbReference>
<dbReference type="GO" id="GO:0016787">
    <property type="term" value="F:hydrolase activity"/>
    <property type="evidence" value="ECO:0007669"/>
    <property type="project" value="UniProtKB-KW"/>
</dbReference>
<dbReference type="OrthoDB" id="430851at2759"/>
<dbReference type="PANTHER" id="PTHR33317:SF4">
    <property type="entry name" value="POLYNUCLEOTIDYL TRANSFERASE, RIBONUCLEASE H-LIKE SUPERFAMILY PROTEIN"/>
    <property type="match status" value="1"/>
</dbReference>
<comment type="caution">
    <text evidence="8">The sequence shown here is derived from an EMBL/GenBank/DDBJ whole genome shotgun (WGS) entry which is preliminary data.</text>
</comment>
<dbReference type="AlphaFoldDB" id="A0A9P1CRC2"/>
<keyword evidence="1" id="KW-0963">Cytoplasm</keyword>
<evidence type="ECO:0000313" key="9">
    <source>
        <dbReference type="EMBL" id="CAL1150487.1"/>
    </source>
</evidence>
<evidence type="ECO:0000256" key="6">
    <source>
        <dbReference type="SAM" id="SignalP"/>
    </source>
</evidence>
<proteinExistence type="inferred from homology"/>
<evidence type="ECO:0000256" key="2">
    <source>
        <dbReference type="ARBA" id="ARBA00022517"/>
    </source>
</evidence>
<feature type="chain" id="PRO_5043270700" evidence="6">
    <location>
        <begin position="29"/>
        <end position="481"/>
    </location>
</feature>
<feature type="compositionally biased region" description="Basic and acidic residues" evidence="5">
    <location>
        <begin position="403"/>
        <end position="412"/>
    </location>
</feature>
<dbReference type="InterPro" id="IPR006641">
    <property type="entry name" value="YqgF/RNaseH-like_dom"/>
</dbReference>
<evidence type="ECO:0000313" key="10">
    <source>
        <dbReference type="EMBL" id="CAL4784424.1"/>
    </source>
</evidence>
<dbReference type="EMBL" id="CAMXCT020002291">
    <property type="protein sequence ID" value="CAL1150487.1"/>
    <property type="molecule type" value="Genomic_DNA"/>
</dbReference>
<reference evidence="9" key="2">
    <citation type="submission" date="2024-04" db="EMBL/GenBank/DDBJ databases">
        <authorList>
            <person name="Chen Y."/>
            <person name="Shah S."/>
            <person name="Dougan E. K."/>
            <person name="Thang M."/>
            <person name="Chan C."/>
        </authorList>
    </citation>
    <scope>NUCLEOTIDE SEQUENCE [LARGE SCALE GENOMIC DNA]</scope>
</reference>
<evidence type="ECO:0000313" key="11">
    <source>
        <dbReference type="Proteomes" id="UP001152797"/>
    </source>
</evidence>
<dbReference type="EMBL" id="CAMXCT010002291">
    <property type="protein sequence ID" value="CAI3997112.1"/>
    <property type="molecule type" value="Genomic_DNA"/>
</dbReference>
<feature type="region of interest" description="Disordered" evidence="5">
    <location>
        <begin position="379"/>
        <end position="412"/>
    </location>
</feature>